<dbReference type="PANTHER" id="PTHR10209:SF590">
    <property type="entry name" value="2-OXOGLUTARATE (2OG) AND FE(II)-DEPENDENT OXYGENASE SUPERFAMILY PROTEIN"/>
    <property type="match status" value="1"/>
</dbReference>
<evidence type="ECO:0000256" key="2">
    <source>
        <dbReference type="ARBA" id="ARBA00022723"/>
    </source>
</evidence>
<proteinExistence type="inferred from homology"/>
<evidence type="ECO:0000313" key="8">
    <source>
        <dbReference type="EMBL" id="CAI0417972.1"/>
    </source>
</evidence>
<dbReference type="Pfam" id="PF14226">
    <property type="entry name" value="DIOX_N"/>
    <property type="match status" value="1"/>
</dbReference>
<name>A0AAV0K6R3_9ROSI</name>
<evidence type="ECO:0000256" key="4">
    <source>
        <dbReference type="ARBA" id="ARBA00023004"/>
    </source>
</evidence>
<protein>
    <recommendedName>
        <fullName evidence="10">Fe2OG dioxygenase domain-containing protein</fullName>
    </recommendedName>
</protein>
<keyword evidence="4 5" id="KW-0408">Iron</keyword>
<organism evidence="8 9">
    <name type="scientific">Linum tenue</name>
    <dbReference type="NCBI Taxonomy" id="586396"/>
    <lineage>
        <taxon>Eukaryota</taxon>
        <taxon>Viridiplantae</taxon>
        <taxon>Streptophyta</taxon>
        <taxon>Embryophyta</taxon>
        <taxon>Tracheophyta</taxon>
        <taxon>Spermatophyta</taxon>
        <taxon>Magnoliopsida</taxon>
        <taxon>eudicotyledons</taxon>
        <taxon>Gunneridae</taxon>
        <taxon>Pentapetalae</taxon>
        <taxon>rosids</taxon>
        <taxon>fabids</taxon>
        <taxon>Malpighiales</taxon>
        <taxon>Linaceae</taxon>
        <taxon>Linum</taxon>
    </lineage>
</organism>
<feature type="domain" description="4Fe-4S ferredoxin-type" evidence="6">
    <location>
        <begin position="332"/>
        <end position="365"/>
    </location>
</feature>
<dbReference type="PROSITE" id="PS51471">
    <property type="entry name" value="FE2OG_OXY"/>
    <property type="match status" value="1"/>
</dbReference>
<dbReference type="SUPFAM" id="SSF51197">
    <property type="entry name" value="Clavaminate synthase-like"/>
    <property type="match status" value="1"/>
</dbReference>
<dbReference type="PANTHER" id="PTHR10209">
    <property type="entry name" value="OXIDOREDUCTASE, 2OG-FE II OXYGENASE FAMILY PROTEIN"/>
    <property type="match status" value="1"/>
</dbReference>
<dbReference type="PROSITE" id="PS51379">
    <property type="entry name" value="4FE4S_FER_2"/>
    <property type="match status" value="1"/>
</dbReference>
<keyword evidence="2 5" id="KW-0479">Metal-binding</keyword>
<dbReference type="Gene3D" id="2.60.120.330">
    <property type="entry name" value="B-lactam Antibiotic, Isopenicillin N Synthase, Chain"/>
    <property type="match status" value="1"/>
</dbReference>
<evidence type="ECO:0000259" key="7">
    <source>
        <dbReference type="PROSITE" id="PS51471"/>
    </source>
</evidence>
<reference evidence="8" key="1">
    <citation type="submission" date="2022-08" db="EMBL/GenBank/DDBJ databases">
        <authorList>
            <person name="Gutierrez-Valencia J."/>
        </authorList>
    </citation>
    <scope>NUCLEOTIDE SEQUENCE</scope>
</reference>
<feature type="domain" description="Fe2OG dioxygenase" evidence="7">
    <location>
        <begin position="206"/>
        <end position="338"/>
    </location>
</feature>
<dbReference type="EMBL" id="CAMGYJ010000005">
    <property type="protein sequence ID" value="CAI0417972.1"/>
    <property type="molecule type" value="Genomic_DNA"/>
</dbReference>
<keyword evidence="9" id="KW-1185">Reference proteome</keyword>
<dbReference type="Pfam" id="PF03171">
    <property type="entry name" value="2OG-FeII_Oxy"/>
    <property type="match status" value="1"/>
</dbReference>
<evidence type="ECO:0000256" key="3">
    <source>
        <dbReference type="ARBA" id="ARBA00023002"/>
    </source>
</evidence>
<sequence>MTVSTAKLPVIDLSSPDRLSTANSIRQACVDYGFFYLANHGVEEELIEMAFEESRKFFSLPLDEKMKLPRKEHRGYSPLYAENLDPDSSSKGDSKEAFYVGPVRGSGNKAELNQWPSPGNFRSSSFMEVDNGVLSWKGHVSHDIVNQFRMNIFMLARVCSFGLEGVSSLPAADYCLRSAARRLISLIALALKLDEDYFVKVGALDDPEGFLRLLHYPGELGSSDEEPIYGASAHSDYGMTTLLLTDGVAGLQACPSYRALPDSRFVGRSGDNLGSGKMYHRYMGEFTIAKRICASVLCFIVNIGDMMERWTNCLFRSTLHRVMPTGQERYSMAFFMDPNPDCIVECLESCCSESCPPRFPAIRSGDYFTERFRLTYD</sequence>
<evidence type="ECO:0000313" key="9">
    <source>
        <dbReference type="Proteomes" id="UP001154282"/>
    </source>
</evidence>
<dbReference type="GO" id="GO:0051213">
    <property type="term" value="F:dioxygenase activity"/>
    <property type="evidence" value="ECO:0007669"/>
    <property type="project" value="UniProtKB-ARBA"/>
</dbReference>
<evidence type="ECO:0000256" key="5">
    <source>
        <dbReference type="RuleBase" id="RU003682"/>
    </source>
</evidence>
<keyword evidence="3 5" id="KW-0560">Oxidoreductase</keyword>
<dbReference type="InterPro" id="IPR027443">
    <property type="entry name" value="IPNS-like_sf"/>
</dbReference>
<accession>A0AAV0K6R3</accession>
<dbReference type="InterPro" id="IPR026992">
    <property type="entry name" value="DIOX_N"/>
</dbReference>
<dbReference type="GO" id="GO:0046872">
    <property type="term" value="F:metal ion binding"/>
    <property type="evidence" value="ECO:0007669"/>
    <property type="project" value="UniProtKB-KW"/>
</dbReference>
<comment type="caution">
    <text evidence="8">The sequence shown here is derived from an EMBL/GenBank/DDBJ whole genome shotgun (WGS) entry which is preliminary data.</text>
</comment>
<dbReference type="Proteomes" id="UP001154282">
    <property type="component" value="Unassembled WGS sequence"/>
</dbReference>
<dbReference type="InterPro" id="IPR017896">
    <property type="entry name" value="4Fe4S_Fe-S-bd"/>
</dbReference>
<evidence type="ECO:0008006" key="10">
    <source>
        <dbReference type="Google" id="ProtNLM"/>
    </source>
</evidence>
<dbReference type="AlphaFoldDB" id="A0AAV0K6R3"/>
<evidence type="ECO:0000256" key="1">
    <source>
        <dbReference type="ARBA" id="ARBA00008056"/>
    </source>
</evidence>
<comment type="similarity">
    <text evidence="1 5">Belongs to the iron/ascorbate-dependent oxidoreductase family.</text>
</comment>
<gene>
    <name evidence="8" type="ORF">LITE_LOCUS17503</name>
</gene>
<dbReference type="InterPro" id="IPR005123">
    <property type="entry name" value="Oxoglu/Fe-dep_dioxygenase_dom"/>
</dbReference>
<evidence type="ECO:0000259" key="6">
    <source>
        <dbReference type="PROSITE" id="PS51379"/>
    </source>
</evidence>
<dbReference type="InterPro" id="IPR044861">
    <property type="entry name" value="IPNS-like_FE2OG_OXY"/>
</dbReference>